<dbReference type="Proteomes" id="UP000214603">
    <property type="component" value="Unassembled WGS sequence"/>
</dbReference>
<dbReference type="SUPFAM" id="SSF53955">
    <property type="entry name" value="Lysozyme-like"/>
    <property type="match status" value="1"/>
</dbReference>
<dbReference type="GO" id="GO:0042742">
    <property type="term" value="P:defense response to bacterium"/>
    <property type="evidence" value="ECO:0007669"/>
    <property type="project" value="UniProtKB-KW"/>
</dbReference>
<keyword evidence="3 6" id="KW-0081">Bacteriolytic enzyme</keyword>
<dbReference type="GO" id="GO:0031640">
    <property type="term" value="P:killing of cells of another organism"/>
    <property type="evidence" value="ECO:0007669"/>
    <property type="project" value="UniProtKB-KW"/>
</dbReference>
<dbReference type="InterPro" id="IPR023346">
    <property type="entry name" value="Lysozyme-like_dom_sf"/>
</dbReference>
<evidence type="ECO:0000313" key="8">
    <source>
        <dbReference type="Proteomes" id="UP000214603"/>
    </source>
</evidence>
<dbReference type="CDD" id="cd16900">
    <property type="entry name" value="endolysin_R21-like"/>
    <property type="match status" value="1"/>
</dbReference>
<evidence type="ECO:0000256" key="5">
    <source>
        <dbReference type="ARBA" id="ARBA00023295"/>
    </source>
</evidence>
<dbReference type="InterPro" id="IPR051018">
    <property type="entry name" value="Bacteriophage_GH24"/>
</dbReference>
<dbReference type="Gene3D" id="1.10.530.40">
    <property type="match status" value="1"/>
</dbReference>
<dbReference type="GO" id="GO:0009253">
    <property type="term" value="P:peptidoglycan catabolic process"/>
    <property type="evidence" value="ECO:0007669"/>
    <property type="project" value="InterPro"/>
</dbReference>
<dbReference type="InterPro" id="IPR002196">
    <property type="entry name" value="Glyco_hydro_24"/>
</dbReference>
<comment type="caution">
    <text evidence="7">The sequence shown here is derived from an EMBL/GenBank/DDBJ whole genome shotgun (WGS) entry which is preliminary data.</text>
</comment>
<dbReference type="HAMAP" id="MF_04136">
    <property type="entry name" value="SAR_ENDOLYSIN"/>
    <property type="match status" value="1"/>
</dbReference>
<keyword evidence="4 6" id="KW-0378">Hydrolase</keyword>
<organism evidence="7 8">
    <name type="scientific">Candidimonas nitroreducens</name>
    <dbReference type="NCBI Taxonomy" id="683354"/>
    <lineage>
        <taxon>Bacteria</taxon>
        <taxon>Pseudomonadati</taxon>
        <taxon>Pseudomonadota</taxon>
        <taxon>Betaproteobacteria</taxon>
        <taxon>Burkholderiales</taxon>
        <taxon>Alcaligenaceae</taxon>
        <taxon>Candidimonas</taxon>
    </lineage>
</organism>
<keyword evidence="8" id="KW-1185">Reference proteome</keyword>
<dbReference type="PANTHER" id="PTHR38107">
    <property type="match status" value="1"/>
</dbReference>
<sequence>MIPPVIKTRLLQLIAGGASAVAIAGALVGYFEGTSYPAYQDVNGTWTACRGHTGPDVIPHKVYTEAECQAFEDKDIAKATAAVHRHVKVRLSNVEEGALIDYTFNEGEGHLMSSTLLRKINAGDKRGACTEYRKWVLAGGRKYQGLVNRRDTEEWLCSMG</sequence>
<dbReference type="RefSeq" id="WP_088605463.1">
    <property type="nucleotide sequence ID" value="NZ_NJIH01000013.1"/>
</dbReference>
<evidence type="ECO:0000256" key="3">
    <source>
        <dbReference type="ARBA" id="ARBA00022638"/>
    </source>
</evidence>
<dbReference type="Pfam" id="PF00959">
    <property type="entry name" value="Phage_lysozyme"/>
    <property type="match status" value="1"/>
</dbReference>
<comment type="similarity">
    <text evidence="6">Belongs to the glycosyl hydrolase 24 family.</text>
</comment>
<dbReference type="EC" id="3.2.1.17" evidence="6"/>
<evidence type="ECO:0000313" key="7">
    <source>
        <dbReference type="EMBL" id="OWT55276.1"/>
    </source>
</evidence>
<keyword evidence="2 6" id="KW-0929">Antimicrobial</keyword>
<dbReference type="AlphaFoldDB" id="A0A225M2C7"/>
<reference evidence="8" key="1">
    <citation type="submission" date="2017-06" db="EMBL/GenBank/DDBJ databases">
        <title>Herbaspirillum phytohormonus sp. nov., isolated from the root nodule of Robinia pseudoacacia in lead-zinc mine.</title>
        <authorList>
            <person name="Fan M."/>
            <person name="Lin Y."/>
        </authorList>
    </citation>
    <scope>NUCLEOTIDE SEQUENCE [LARGE SCALE GENOMIC DNA]</scope>
    <source>
        <strain evidence="8">SC-089</strain>
    </source>
</reference>
<name>A0A225M2C7_9BURK</name>
<dbReference type="GO" id="GO:0016998">
    <property type="term" value="P:cell wall macromolecule catabolic process"/>
    <property type="evidence" value="ECO:0007669"/>
    <property type="project" value="InterPro"/>
</dbReference>
<evidence type="ECO:0000256" key="2">
    <source>
        <dbReference type="ARBA" id="ARBA00022529"/>
    </source>
</evidence>
<dbReference type="HAMAP" id="MF_04110">
    <property type="entry name" value="ENDOLYSIN_T4"/>
    <property type="match status" value="1"/>
</dbReference>
<dbReference type="EMBL" id="NJIH01000013">
    <property type="protein sequence ID" value="OWT55276.1"/>
    <property type="molecule type" value="Genomic_DNA"/>
</dbReference>
<evidence type="ECO:0000256" key="1">
    <source>
        <dbReference type="ARBA" id="ARBA00000632"/>
    </source>
</evidence>
<proteinExistence type="inferred from homology"/>
<dbReference type="InterPro" id="IPR043688">
    <property type="entry name" value="SAR_endolysin-like"/>
</dbReference>
<dbReference type="OrthoDB" id="8141296at2"/>
<gene>
    <name evidence="7" type="ORF">CEY11_21440</name>
</gene>
<dbReference type="PANTHER" id="PTHR38107:SF3">
    <property type="entry name" value="LYSOZYME RRRD-RELATED"/>
    <property type="match status" value="1"/>
</dbReference>
<evidence type="ECO:0000256" key="4">
    <source>
        <dbReference type="ARBA" id="ARBA00022801"/>
    </source>
</evidence>
<evidence type="ECO:0000256" key="6">
    <source>
        <dbReference type="RuleBase" id="RU003788"/>
    </source>
</evidence>
<dbReference type="InterPro" id="IPR034690">
    <property type="entry name" value="Endolysin_T4_type"/>
</dbReference>
<dbReference type="GO" id="GO:0003796">
    <property type="term" value="F:lysozyme activity"/>
    <property type="evidence" value="ECO:0007669"/>
    <property type="project" value="UniProtKB-EC"/>
</dbReference>
<comment type="catalytic activity">
    <reaction evidence="1 6">
        <text>Hydrolysis of (1-&gt;4)-beta-linkages between N-acetylmuramic acid and N-acetyl-D-glucosamine residues in a peptidoglycan and between N-acetyl-D-glucosamine residues in chitodextrins.</text>
        <dbReference type="EC" id="3.2.1.17"/>
    </reaction>
</comment>
<protein>
    <recommendedName>
        <fullName evidence="6">Lysozyme</fullName>
        <ecNumber evidence="6">3.2.1.17</ecNumber>
    </recommendedName>
</protein>
<keyword evidence="5 6" id="KW-0326">Glycosidase</keyword>
<accession>A0A225M2C7</accession>
<dbReference type="InterPro" id="IPR023347">
    <property type="entry name" value="Lysozyme_dom_sf"/>
</dbReference>